<feature type="compositionally biased region" description="Polar residues" evidence="1">
    <location>
        <begin position="22"/>
        <end position="33"/>
    </location>
</feature>
<gene>
    <name evidence="2" type="ORF">TNIN_107511</name>
</gene>
<sequence>MAERVDDACDVKIFDSDEDSTAKFSDNSNNGTQESSPESLPDLSSENCPSVFSRNLIPDIEKVFLAISDKITQEMLNSPTKKSPGTGKPNTGAYSSLIDRALLSVRSQIIKEINQSDWNLSVMQALPCRRSVKQSAKLRACKNNEINSIFESSFPLDIPTNLDKNDKSLIEMEMKALEHRLMFVLLSFLVVKEFRTKESPSIADNLDDYYNCFRIMINEHSEIRRTSEVLSQVNNLGRNFGRVQRFRRLINNNNKHIGQVWYGMFLARVQAGIMEGNIENVISNINDIGVAIEGVEVE</sequence>
<organism evidence="2 3">
    <name type="scientific">Trichonephila inaurata madagascariensis</name>
    <dbReference type="NCBI Taxonomy" id="2747483"/>
    <lineage>
        <taxon>Eukaryota</taxon>
        <taxon>Metazoa</taxon>
        <taxon>Ecdysozoa</taxon>
        <taxon>Arthropoda</taxon>
        <taxon>Chelicerata</taxon>
        <taxon>Arachnida</taxon>
        <taxon>Araneae</taxon>
        <taxon>Araneomorphae</taxon>
        <taxon>Entelegynae</taxon>
        <taxon>Araneoidea</taxon>
        <taxon>Nephilidae</taxon>
        <taxon>Trichonephila</taxon>
        <taxon>Trichonephila inaurata</taxon>
    </lineage>
</organism>
<dbReference type="EMBL" id="BMAV01001204">
    <property type="protein sequence ID" value="GFY39095.1"/>
    <property type="molecule type" value="Genomic_DNA"/>
</dbReference>
<reference evidence="2" key="1">
    <citation type="submission" date="2020-08" db="EMBL/GenBank/DDBJ databases">
        <title>Multicomponent nature underlies the extraordinary mechanical properties of spider dragline silk.</title>
        <authorList>
            <person name="Kono N."/>
            <person name="Nakamura H."/>
            <person name="Mori M."/>
            <person name="Yoshida Y."/>
            <person name="Ohtoshi R."/>
            <person name="Malay A.D."/>
            <person name="Moran D.A.P."/>
            <person name="Tomita M."/>
            <person name="Numata K."/>
            <person name="Arakawa K."/>
        </authorList>
    </citation>
    <scope>NUCLEOTIDE SEQUENCE</scope>
</reference>
<proteinExistence type="predicted"/>
<feature type="region of interest" description="Disordered" evidence="1">
    <location>
        <begin position="19"/>
        <end position="47"/>
    </location>
</feature>
<dbReference type="AlphaFoldDB" id="A0A8X6WQ06"/>
<accession>A0A8X6WQ06</accession>
<evidence type="ECO:0000313" key="2">
    <source>
        <dbReference type="EMBL" id="GFY39095.1"/>
    </source>
</evidence>
<feature type="compositionally biased region" description="Low complexity" evidence="1">
    <location>
        <begin position="34"/>
        <end position="46"/>
    </location>
</feature>
<dbReference type="OrthoDB" id="6433114at2759"/>
<keyword evidence="3" id="KW-1185">Reference proteome</keyword>
<name>A0A8X6WQ06_9ARAC</name>
<comment type="caution">
    <text evidence="2">The sequence shown here is derived from an EMBL/GenBank/DDBJ whole genome shotgun (WGS) entry which is preliminary data.</text>
</comment>
<dbReference type="Proteomes" id="UP000886998">
    <property type="component" value="Unassembled WGS sequence"/>
</dbReference>
<evidence type="ECO:0000313" key="3">
    <source>
        <dbReference type="Proteomes" id="UP000886998"/>
    </source>
</evidence>
<evidence type="ECO:0000256" key="1">
    <source>
        <dbReference type="SAM" id="MobiDB-lite"/>
    </source>
</evidence>
<protein>
    <submittedName>
        <fullName evidence="2">Uncharacterized protein</fullName>
    </submittedName>
</protein>